<dbReference type="InterPro" id="IPR057326">
    <property type="entry name" value="KR_dom"/>
</dbReference>
<dbReference type="AlphaFoldDB" id="A0A085VZD8"/>
<organism evidence="5 6">
    <name type="scientific">Hyalangium minutum</name>
    <dbReference type="NCBI Taxonomy" id="394096"/>
    <lineage>
        <taxon>Bacteria</taxon>
        <taxon>Pseudomonadati</taxon>
        <taxon>Myxococcota</taxon>
        <taxon>Myxococcia</taxon>
        <taxon>Myxococcales</taxon>
        <taxon>Cystobacterineae</taxon>
        <taxon>Archangiaceae</taxon>
        <taxon>Hyalangium</taxon>
    </lineage>
</organism>
<dbReference type="PRINTS" id="PR00080">
    <property type="entry name" value="SDRFAMILY"/>
</dbReference>
<evidence type="ECO:0000256" key="3">
    <source>
        <dbReference type="RuleBase" id="RU000363"/>
    </source>
</evidence>
<dbReference type="InterPro" id="IPR002347">
    <property type="entry name" value="SDR_fam"/>
</dbReference>
<sequence length="323" mass="34768">MRKKLKDAVIVITGASSGIGRETALQLAKAGARLVLAARREDPLRSLQEECEQAGAQCLVVPTDVANEDEVSALATQAVQAFGRIDGWVNNAGVYALGSLEKTPIHVYRRLMDVNYFGVVHGTRAAAAQMKTQERGGVIVNVSSEASNVSVALASAYTASKHAVRGFSSAVRQELLDTAVRVSNVMPAGIDTPLFEHAANYTGKEAKAPEPVYSPEKVAGVILDMLVRPQAEIYVGATAPLFGAIRHVAPATFDRMMRKQAKSHLKEAPQAVTEGNLYHPVSHGTSVHGGYHGRSKQWVRRIAVVTTLGFGAYRLVRELRQYA</sequence>
<evidence type="ECO:0000313" key="5">
    <source>
        <dbReference type="EMBL" id="KFE60801.1"/>
    </source>
</evidence>
<gene>
    <name evidence="5" type="ORF">DB31_4714</name>
</gene>
<reference evidence="5 6" key="1">
    <citation type="submission" date="2014-04" db="EMBL/GenBank/DDBJ databases">
        <title>Genome assembly of Hyalangium minutum DSM 14724.</title>
        <authorList>
            <person name="Sharma G."/>
            <person name="Subramanian S."/>
        </authorList>
    </citation>
    <scope>NUCLEOTIDE SEQUENCE [LARGE SCALE GENOMIC DNA]</scope>
    <source>
        <strain evidence="5 6">DSM 14724</strain>
    </source>
</reference>
<dbReference type="Gene3D" id="3.40.50.720">
    <property type="entry name" value="NAD(P)-binding Rossmann-like Domain"/>
    <property type="match status" value="1"/>
</dbReference>
<dbReference type="PANTHER" id="PTHR44196:SF1">
    <property type="entry name" value="DEHYDROGENASE_REDUCTASE SDR FAMILY MEMBER 7B"/>
    <property type="match status" value="1"/>
</dbReference>
<evidence type="ECO:0000256" key="2">
    <source>
        <dbReference type="ARBA" id="ARBA00023002"/>
    </source>
</evidence>
<dbReference type="PRINTS" id="PR00081">
    <property type="entry name" value="GDHRDH"/>
</dbReference>
<feature type="domain" description="Ketoreductase" evidence="4">
    <location>
        <begin position="8"/>
        <end position="190"/>
    </location>
</feature>
<dbReference type="NCBIfam" id="NF005495">
    <property type="entry name" value="PRK07109.1"/>
    <property type="match status" value="1"/>
</dbReference>
<dbReference type="InterPro" id="IPR020904">
    <property type="entry name" value="Sc_DH/Rdtase_CS"/>
</dbReference>
<evidence type="ECO:0000313" key="6">
    <source>
        <dbReference type="Proteomes" id="UP000028725"/>
    </source>
</evidence>
<dbReference type="OrthoDB" id="9781689at2"/>
<dbReference type="GO" id="GO:0016491">
    <property type="term" value="F:oxidoreductase activity"/>
    <property type="evidence" value="ECO:0007669"/>
    <property type="project" value="UniProtKB-KW"/>
</dbReference>
<keyword evidence="2" id="KW-0560">Oxidoreductase</keyword>
<comment type="caution">
    <text evidence="5">The sequence shown here is derived from an EMBL/GenBank/DDBJ whole genome shotgun (WGS) entry which is preliminary data.</text>
</comment>
<dbReference type="Proteomes" id="UP000028725">
    <property type="component" value="Unassembled WGS sequence"/>
</dbReference>
<dbReference type="SUPFAM" id="SSF51735">
    <property type="entry name" value="NAD(P)-binding Rossmann-fold domains"/>
    <property type="match status" value="1"/>
</dbReference>
<dbReference type="PROSITE" id="PS00061">
    <property type="entry name" value="ADH_SHORT"/>
    <property type="match status" value="1"/>
</dbReference>
<protein>
    <submittedName>
        <fullName evidence="5">3-oxoacyl-[acyl-carrier protein] reductase</fullName>
    </submittedName>
</protein>
<dbReference type="InterPro" id="IPR036291">
    <property type="entry name" value="NAD(P)-bd_dom_sf"/>
</dbReference>
<dbReference type="GO" id="GO:0016020">
    <property type="term" value="C:membrane"/>
    <property type="evidence" value="ECO:0007669"/>
    <property type="project" value="TreeGrafter"/>
</dbReference>
<accession>A0A085VZD8</accession>
<name>A0A085VZD8_9BACT</name>
<proteinExistence type="inferred from homology"/>
<dbReference type="STRING" id="394096.DB31_4714"/>
<evidence type="ECO:0000259" key="4">
    <source>
        <dbReference type="SMART" id="SM00822"/>
    </source>
</evidence>
<dbReference type="Pfam" id="PF00106">
    <property type="entry name" value="adh_short"/>
    <property type="match status" value="1"/>
</dbReference>
<keyword evidence="6" id="KW-1185">Reference proteome</keyword>
<dbReference type="PANTHER" id="PTHR44196">
    <property type="entry name" value="DEHYDROGENASE/REDUCTASE SDR FAMILY MEMBER 7B"/>
    <property type="match status" value="1"/>
</dbReference>
<comment type="similarity">
    <text evidence="1 3">Belongs to the short-chain dehydrogenases/reductases (SDR) family.</text>
</comment>
<dbReference type="SMART" id="SM00822">
    <property type="entry name" value="PKS_KR"/>
    <property type="match status" value="1"/>
</dbReference>
<evidence type="ECO:0000256" key="1">
    <source>
        <dbReference type="ARBA" id="ARBA00006484"/>
    </source>
</evidence>
<dbReference type="EMBL" id="JMCB01000028">
    <property type="protein sequence ID" value="KFE60801.1"/>
    <property type="molecule type" value="Genomic_DNA"/>
</dbReference>
<dbReference type="RefSeq" id="WP_044198778.1">
    <property type="nucleotide sequence ID" value="NZ_JMCB01000028.1"/>
</dbReference>
<dbReference type="FunFam" id="3.40.50.720:FF:000084">
    <property type="entry name" value="Short-chain dehydrogenase reductase"/>
    <property type="match status" value="1"/>
</dbReference>